<dbReference type="PIRSF" id="PIRSF018297">
    <property type="entry name" value="Doc"/>
    <property type="match status" value="1"/>
</dbReference>
<reference evidence="2" key="1">
    <citation type="submission" date="2022-07" db="EMBL/GenBank/DDBJ databases">
        <title>Complete Genome Sequence of the Radioresistant Bacterium Deinococcus aetherius ST0316, Isolated from the Air Dust collected in Lower Stratosphere above Japan.</title>
        <authorList>
            <person name="Satoh K."/>
            <person name="Hagiwara K."/>
            <person name="Katsumata K."/>
            <person name="Kubo A."/>
            <person name="Yokobori S."/>
            <person name="Yamagishi A."/>
            <person name="Oono Y."/>
            <person name="Narumi I."/>
        </authorList>
    </citation>
    <scope>NUCLEOTIDE SEQUENCE</scope>
    <source>
        <strain evidence="2">ST0316</strain>
    </source>
</reference>
<dbReference type="InterPro" id="IPR053737">
    <property type="entry name" value="Type_II_TA_Toxin"/>
</dbReference>
<gene>
    <name evidence="2" type="primary">doc</name>
    <name evidence="2" type="ORF">DAETH_01730</name>
</gene>
<dbReference type="PANTHER" id="PTHR39426">
    <property type="entry name" value="HOMOLOGY TO DEATH-ON-CURING PROTEIN OF PHAGE P1"/>
    <property type="match status" value="1"/>
</dbReference>
<proteinExistence type="predicted"/>
<evidence type="ECO:0000313" key="2">
    <source>
        <dbReference type="EMBL" id="BDP40204.1"/>
    </source>
</evidence>
<dbReference type="InterPro" id="IPR036597">
    <property type="entry name" value="Fido-like_dom_sf"/>
</dbReference>
<evidence type="ECO:0000313" key="3">
    <source>
        <dbReference type="Proteomes" id="UP001064971"/>
    </source>
</evidence>
<dbReference type="RefSeq" id="WP_264776083.1">
    <property type="nucleotide sequence ID" value="NZ_AP026560.1"/>
</dbReference>
<protein>
    <submittedName>
        <fullName evidence="2">Death-on-curing protein</fullName>
    </submittedName>
</protein>
<sequence length="130" mass="13910">MTVYLTLEQALELHDDAMAAFGGSLGVRDPGALASALAQPAMEAFGVEMYPTLLEKAAAYLFFLARNHAFVDGNKRTAYTCAAMFLLVNGAELSGPEQDQEVFDLVLATARGELADPRMVAERLAVVVAK</sequence>
<keyword evidence="3" id="KW-1185">Reference proteome</keyword>
<dbReference type="PROSITE" id="PS51459">
    <property type="entry name" value="FIDO"/>
    <property type="match status" value="1"/>
</dbReference>
<dbReference type="PANTHER" id="PTHR39426:SF1">
    <property type="entry name" value="HOMOLOGY TO DEATH-ON-CURING PROTEIN OF PHAGE P1"/>
    <property type="match status" value="1"/>
</dbReference>
<name>A0ABN6RB78_9DEIO</name>
<dbReference type="Gene3D" id="1.20.120.1870">
    <property type="entry name" value="Fic/DOC protein, Fido domain"/>
    <property type="match status" value="1"/>
</dbReference>
<organism evidence="2 3">
    <name type="scientific">Deinococcus aetherius</name>
    <dbReference type="NCBI Taxonomy" id="200252"/>
    <lineage>
        <taxon>Bacteria</taxon>
        <taxon>Thermotogati</taxon>
        <taxon>Deinococcota</taxon>
        <taxon>Deinococci</taxon>
        <taxon>Deinococcales</taxon>
        <taxon>Deinococcaceae</taxon>
        <taxon>Deinococcus</taxon>
    </lineage>
</organism>
<dbReference type="SUPFAM" id="SSF140931">
    <property type="entry name" value="Fic-like"/>
    <property type="match status" value="1"/>
</dbReference>
<dbReference type="InterPro" id="IPR003812">
    <property type="entry name" value="Fido"/>
</dbReference>
<dbReference type="InterPro" id="IPR006440">
    <property type="entry name" value="Doc"/>
</dbReference>
<accession>A0ABN6RB78</accession>
<dbReference type="EMBL" id="AP026560">
    <property type="protein sequence ID" value="BDP40204.1"/>
    <property type="molecule type" value="Genomic_DNA"/>
</dbReference>
<feature type="domain" description="Fido" evidence="1">
    <location>
        <begin position="5"/>
        <end position="130"/>
    </location>
</feature>
<dbReference type="Proteomes" id="UP001064971">
    <property type="component" value="Chromosome"/>
</dbReference>
<dbReference type="Pfam" id="PF02661">
    <property type="entry name" value="Fic"/>
    <property type="match status" value="1"/>
</dbReference>
<evidence type="ECO:0000259" key="1">
    <source>
        <dbReference type="PROSITE" id="PS51459"/>
    </source>
</evidence>
<dbReference type="NCBIfam" id="TIGR01550">
    <property type="entry name" value="DOC_P1"/>
    <property type="match status" value="1"/>
</dbReference>